<keyword evidence="1" id="KW-0732">Signal</keyword>
<dbReference type="OrthoDB" id="4802154at2759"/>
<accession>A0A8H3ZUM3</accession>
<evidence type="ECO:0000313" key="3">
    <source>
        <dbReference type="Proteomes" id="UP000434172"/>
    </source>
</evidence>
<protein>
    <submittedName>
        <fullName evidence="2">Uncharacterized protein</fullName>
    </submittedName>
</protein>
<organism evidence="2 3">
    <name type="scientific">Colletotrichum asianum</name>
    <dbReference type="NCBI Taxonomy" id="702518"/>
    <lineage>
        <taxon>Eukaryota</taxon>
        <taxon>Fungi</taxon>
        <taxon>Dikarya</taxon>
        <taxon>Ascomycota</taxon>
        <taxon>Pezizomycotina</taxon>
        <taxon>Sordariomycetes</taxon>
        <taxon>Hypocreomycetidae</taxon>
        <taxon>Glomerellales</taxon>
        <taxon>Glomerellaceae</taxon>
        <taxon>Colletotrichum</taxon>
        <taxon>Colletotrichum gloeosporioides species complex</taxon>
    </lineage>
</organism>
<feature type="signal peptide" evidence="1">
    <location>
        <begin position="1"/>
        <end position="33"/>
    </location>
</feature>
<comment type="caution">
    <text evidence="2">The sequence shown here is derived from an EMBL/GenBank/DDBJ whole genome shotgun (WGS) entry which is preliminary data.</text>
</comment>
<gene>
    <name evidence="2" type="ORF">GQ607_000619</name>
</gene>
<dbReference type="AlphaFoldDB" id="A0A8H3ZUM3"/>
<name>A0A8H3ZUM3_9PEZI</name>
<evidence type="ECO:0000313" key="2">
    <source>
        <dbReference type="EMBL" id="KAF0332603.1"/>
    </source>
</evidence>
<keyword evidence="3" id="KW-1185">Reference proteome</keyword>
<proteinExistence type="predicted"/>
<sequence length="84" mass="8636">MTPLSKVNQPSKSTTKVSAVLAAITLLAGVSMASPKGIDMSVDVGEGGADGLESRGTCCTCPDGRKGCGGFCYKNCPQCIWKSY</sequence>
<dbReference type="Proteomes" id="UP000434172">
    <property type="component" value="Unassembled WGS sequence"/>
</dbReference>
<feature type="chain" id="PRO_5034183265" evidence="1">
    <location>
        <begin position="34"/>
        <end position="84"/>
    </location>
</feature>
<reference evidence="2 3" key="1">
    <citation type="submission" date="2019-12" db="EMBL/GenBank/DDBJ databases">
        <title>A genome sequence resource for the geographically widespread anthracnose pathogen Colletotrichum asianum.</title>
        <authorList>
            <person name="Meng Y."/>
        </authorList>
    </citation>
    <scope>NUCLEOTIDE SEQUENCE [LARGE SCALE GENOMIC DNA]</scope>
    <source>
        <strain evidence="2 3">ICMP 18580</strain>
    </source>
</reference>
<evidence type="ECO:0000256" key="1">
    <source>
        <dbReference type="SAM" id="SignalP"/>
    </source>
</evidence>
<dbReference type="EMBL" id="WOWK01000001">
    <property type="protein sequence ID" value="KAF0332603.1"/>
    <property type="molecule type" value="Genomic_DNA"/>
</dbReference>